<name>A0A7D9JRB5_PARCT</name>
<feature type="non-terminal residue" evidence="1">
    <location>
        <position position="92"/>
    </location>
</feature>
<proteinExistence type="predicted"/>
<dbReference type="AlphaFoldDB" id="A0A7D9JRB5"/>
<protein>
    <submittedName>
        <fullName evidence="1">Uncharacterized protein</fullName>
    </submittedName>
</protein>
<dbReference type="OrthoDB" id="10587007at2759"/>
<organism evidence="1 2">
    <name type="scientific">Paramuricea clavata</name>
    <name type="common">Red gorgonian</name>
    <name type="synonym">Violescent sea-whip</name>
    <dbReference type="NCBI Taxonomy" id="317549"/>
    <lineage>
        <taxon>Eukaryota</taxon>
        <taxon>Metazoa</taxon>
        <taxon>Cnidaria</taxon>
        <taxon>Anthozoa</taxon>
        <taxon>Octocorallia</taxon>
        <taxon>Malacalcyonacea</taxon>
        <taxon>Plexauridae</taxon>
        <taxon>Paramuricea</taxon>
    </lineage>
</organism>
<reference evidence="1" key="1">
    <citation type="submission" date="2020-04" db="EMBL/GenBank/DDBJ databases">
        <authorList>
            <person name="Alioto T."/>
            <person name="Alioto T."/>
            <person name="Gomez Garrido J."/>
        </authorList>
    </citation>
    <scope>NUCLEOTIDE SEQUENCE</scope>
    <source>
        <strain evidence="1">A484AB</strain>
    </source>
</reference>
<accession>A0A7D9JRB5</accession>
<dbReference type="EMBL" id="CACRXK020020148">
    <property type="protein sequence ID" value="CAB4034477.1"/>
    <property type="molecule type" value="Genomic_DNA"/>
</dbReference>
<evidence type="ECO:0000313" key="1">
    <source>
        <dbReference type="EMBL" id="CAB4034477.1"/>
    </source>
</evidence>
<sequence>EANVKDLSQIYDAIYRDHEEGVEYTLTDEALKAYDSFDEKTCQEINSQWDAGEIASYDGEIGKDRSEAHCYIVCYIYIYAKSTVCKLWTSFK</sequence>
<gene>
    <name evidence="1" type="ORF">PACLA_8A018099</name>
</gene>
<keyword evidence="2" id="KW-1185">Reference proteome</keyword>
<comment type="caution">
    <text evidence="1">The sequence shown here is derived from an EMBL/GenBank/DDBJ whole genome shotgun (WGS) entry which is preliminary data.</text>
</comment>
<evidence type="ECO:0000313" key="2">
    <source>
        <dbReference type="Proteomes" id="UP001152795"/>
    </source>
</evidence>
<dbReference type="Proteomes" id="UP001152795">
    <property type="component" value="Unassembled WGS sequence"/>
</dbReference>